<dbReference type="RefSeq" id="WP_188528807.1">
    <property type="nucleotide sequence ID" value="NZ_BMGR01000001.1"/>
</dbReference>
<gene>
    <name evidence="2" type="ORF">GCM10010916_01930</name>
</gene>
<reference evidence="2" key="1">
    <citation type="journal article" date="2014" name="Int. J. Syst. Evol. Microbiol.">
        <title>Complete genome sequence of Corynebacterium casei LMG S-19264T (=DSM 44701T), isolated from a smear-ripened cheese.</title>
        <authorList>
            <consortium name="US DOE Joint Genome Institute (JGI-PGF)"/>
            <person name="Walter F."/>
            <person name="Albersmeier A."/>
            <person name="Kalinowski J."/>
            <person name="Ruckert C."/>
        </authorList>
    </citation>
    <scope>NUCLEOTIDE SEQUENCE</scope>
    <source>
        <strain evidence="2">CGMCC 1.12987</strain>
    </source>
</reference>
<accession>A0A917FLV6</accession>
<proteinExistence type="predicted"/>
<dbReference type="Proteomes" id="UP000644756">
    <property type="component" value="Unassembled WGS sequence"/>
</dbReference>
<reference evidence="2" key="2">
    <citation type="submission" date="2020-09" db="EMBL/GenBank/DDBJ databases">
        <authorList>
            <person name="Sun Q."/>
            <person name="Zhou Y."/>
        </authorList>
    </citation>
    <scope>NUCLEOTIDE SEQUENCE</scope>
    <source>
        <strain evidence="2">CGMCC 1.12987</strain>
    </source>
</reference>
<name>A0A917FLV6_9BACL</name>
<evidence type="ECO:0000313" key="2">
    <source>
        <dbReference type="EMBL" id="GGF88248.1"/>
    </source>
</evidence>
<sequence length="58" mass="6952">MNVEFNARYARSLRHELAEIEYCLRIRTEDIARLNERKAQVEAQLQRIEGENANFDEK</sequence>
<dbReference type="AlphaFoldDB" id="A0A917FLV6"/>
<comment type="caution">
    <text evidence="2">The sequence shown here is derived from an EMBL/GenBank/DDBJ whole genome shotgun (WGS) entry which is preliminary data.</text>
</comment>
<evidence type="ECO:0000313" key="3">
    <source>
        <dbReference type="Proteomes" id="UP000644756"/>
    </source>
</evidence>
<evidence type="ECO:0000256" key="1">
    <source>
        <dbReference type="SAM" id="Coils"/>
    </source>
</evidence>
<keyword evidence="1" id="KW-0175">Coiled coil</keyword>
<protein>
    <submittedName>
        <fullName evidence="2">Uncharacterized protein</fullName>
    </submittedName>
</protein>
<dbReference type="EMBL" id="BMGR01000001">
    <property type="protein sequence ID" value="GGF88248.1"/>
    <property type="molecule type" value="Genomic_DNA"/>
</dbReference>
<feature type="coiled-coil region" evidence="1">
    <location>
        <begin position="24"/>
        <end position="58"/>
    </location>
</feature>
<organism evidence="2 3">
    <name type="scientific">Paenibacillus abyssi</name>
    <dbReference type="NCBI Taxonomy" id="1340531"/>
    <lineage>
        <taxon>Bacteria</taxon>
        <taxon>Bacillati</taxon>
        <taxon>Bacillota</taxon>
        <taxon>Bacilli</taxon>
        <taxon>Bacillales</taxon>
        <taxon>Paenibacillaceae</taxon>
        <taxon>Paenibacillus</taxon>
    </lineage>
</organism>
<keyword evidence="3" id="KW-1185">Reference proteome</keyword>